<dbReference type="Gene3D" id="3.40.366.10">
    <property type="entry name" value="Malonyl-Coenzyme A Acyl Carrier Protein, domain 2"/>
    <property type="match status" value="1"/>
</dbReference>
<keyword evidence="2 6" id="KW-0808">Transferase</keyword>
<dbReference type="Pfam" id="PF21124">
    <property type="entry name" value="VinK_C"/>
    <property type="match status" value="1"/>
</dbReference>
<comment type="caution">
    <text evidence="6">The sequence shown here is derived from an EMBL/GenBank/DDBJ whole genome shotgun (WGS) entry which is preliminary data.</text>
</comment>
<dbReference type="RefSeq" id="WP_208115450.1">
    <property type="nucleotide sequence ID" value="NZ_SNXZ01000001.1"/>
</dbReference>
<evidence type="ECO:0000256" key="4">
    <source>
        <dbReference type="ARBA" id="ARBA00048462"/>
    </source>
</evidence>
<dbReference type="Gene3D" id="3.30.70.250">
    <property type="entry name" value="Malonyl-CoA ACP transacylase, ACP-binding"/>
    <property type="match status" value="1"/>
</dbReference>
<feature type="domain" description="Malonyl-CoA-[acyl-carrier-protein] transacylase small" evidence="5">
    <location>
        <begin position="137"/>
        <end position="198"/>
    </location>
</feature>
<dbReference type="InterPro" id="IPR001227">
    <property type="entry name" value="Ac_transferase_dom_sf"/>
</dbReference>
<accession>A0A4R6SML4</accession>
<dbReference type="PANTHER" id="PTHR42681">
    <property type="entry name" value="MALONYL-COA-ACYL CARRIER PROTEIN TRANSACYLASE, MITOCHONDRIAL"/>
    <property type="match status" value="1"/>
</dbReference>
<proteinExistence type="predicted"/>
<keyword evidence="7" id="KW-1185">Reference proteome</keyword>
<evidence type="ECO:0000256" key="2">
    <source>
        <dbReference type="ARBA" id="ARBA00022679"/>
    </source>
</evidence>
<dbReference type="AlphaFoldDB" id="A0A4R6SML4"/>
<protein>
    <recommendedName>
        <fullName evidence="1">[acyl-carrier-protein] S-malonyltransferase</fullName>
        <ecNumber evidence="1">2.3.1.39</ecNumber>
    </recommendedName>
</protein>
<dbReference type="InterPro" id="IPR050858">
    <property type="entry name" value="Mal-CoA-ACP_Trans/PKS_FabD"/>
</dbReference>
<gene>
    <name evidence="6" type="ORF">EV186_101365</name>
</gene>
<organism evidence="6 7">
    <name type="scientific">Labedaea rhizosphaerae</name>
    <dbReference type="NCBI Taxonomy" id="598644"/>
    <lineage>
        <taxon>Bacteria</taxon>
        <taxon>Bacillati</taxon>
        <taxon>Actinomycetota</taxon>
        <taxon>Actinomycetes</taxon>
        <taxon>Pseudonocardiales</taxon>
        <taxon>Pseudonocardiaceae</taxon>
        <taxon>Labedaea</taxon>
    </lineage>
</organism>
<dbReference type="SUPFAM" id="SSF52151">
    <property type="entry name" value="FabD/lysophospholipase-like"/>
    <property type="match status" value="1"/>
</dbReference>
<keyword evidence="3" id="KW-0012">Acyltransferase</keyword>
<dbReference type="GO" id="GO:0006633">
    <property type="term" value="P:fatty acid biosynthetic process"/>
    <property type="evidence" value="ECO:0007669"/>
    <property type="project" value="TreeGrafter"/>
</dbReference>
<dbReference type="GO" id="GO:0004314">
    <property type="term" value="F:[acyl-carrier-protein] S-malonyltransferase activity"/>
    <property type="evidence" value="ECO:0007669"/>
    <property type="project" value="UniProtKB-EC"/>
</dbReference>
<name>A0A4R6SML4_LABRH</name>
<dbReference type="InterPro" id="IPR049416">
    <property type="entry name" value="VinK-like_small"/>
</dbReference>
<dbReference type="InterPro" id="IPR016035">
    <property type="entry name" value="Acyl_Trfase/lysoPLipase"/>
</dbReference>
<dbReference type="PANTHER" id="PTHR42681:SF1">
    <property type="entry name" value="MALONYL-COA-ACYL CARRIER PROTEIN TRANSACYLASE, MITOCHONDRIAL"/>
    <property type="match status" value="1"/>
</dbReference>
<evidence type="ECO:0000259" key="5">
    <source>
        <dbReference type="Pfam" id="PF21124"/>
    </source>
</evidence>
<evidence type="ECO:0000313" key="7">
    <source>
        <dbReference type="Proteomes" id="UP000295444"/>
    </source>
</evidence>
<evidence type="ECO:0000256" key="3">
    <source>
        <dbReference type="ARBA" id="ARBA00023315"/>
    </source>
</evidence>
<dbReference type="EMBL" id="SNXZ01000001">
    <property type="protein sequence ID" value="TDQ04413.1"/>
    <property type="molecule type" value="Genomic_DNA"/>
</dbReference>
<comment type="catalytic activity">
    <reaction evidence="4">
        <text>holo-[ACP] + malonyl-CoA = malonyl-[ACP] + CoA</text>
        <dbReference type="Rhea" id="RHEA:41792"/>
        <dbReference type="Rhea" id="RHEA-COMP:9623"/>
        <dbReference type="Rhea" id="RHEA-COMP:9685"/>
        <dbReference type="ChEBI" id="CHEBI:57287"/>
        <dbReference type="ChEBI" id="CHEBI:57384"/>
        <dbReference type="ChEBI" id="CHEBI:64479"/>
        <dbReference type="ChEBI" id="CHEBI:78449"/>
        <dbReference type="EC" id="2.3.1.39"/>
    </reaction>
</comment>
<evidence type="ECO:0000313" key="6">
    <source>
        <dbReference type="EMBL" id="TDQ04413.1"/>
    </source>
</evidence>
<reference evidence="6 7" key="1">
    <citation type="submission" date="2019-03" db="EMBL/GenBank/DDBJ databases">
        <title>Genomic Encyclopedia of Type Strains, Phase IV (KMG-IV): sequencing the most valuable type-strain genomes for metagenomic binning, comparative biology and taxonomic classification.</title>
        <authorList>
            <person name="Goeker M."/>
        </authorList>
    </citation>
    <scope>NUCLEOTIDE SEQUENCE [LARGE SCALE GENOMIC DNA]</scope>
    <source>
        <strain evidence="6 7">DSM 45361</strain>
    </source>
</reference>
<dbReference type="Proteomes" id="UP000295444">
    <property type="component" value="Unassembled WGS sequence"/>
</dbReference>
<dbReference type="EC" id="2.3.1.39" evidence="1"/>
<sequence length="317" mass="35137">MPDPSAGSALVFPGMSPSRFEDAAKFMLINPVARTLIKRVDEALGYSLVARYRETEGDYSEYAQVAFLVNCLALADWAAERFDPVPQVIVGPSFGGKAAAVRCGALGFEDAVVMTARWARKLEEYFAEHHKDVVTHSFTRTPRAELDKILAELDEQGEWYEIANHVDADFWMLSVRRTVLDWLNQRLRASGGMPLYTMHPPMHCSAFTDLRSEVDSEILAGLTWSDPHTPVIADQDGTVRDTADGVRTMLLDGFTCPVRWPEVVAALRGRGVGKIYLSGLDSLFGRVPITTSNFEVVSFNPRTAVMPRRKPAARSVA</sequence>
<evidence type="ECO:0000256" key="1">
    <source>
        <dbReference type="ARBA" id="ARBA00013258"/>
    </source>
</evidence>